<proteinExistence type="inferred from homology"/>
<comment type="similarity">
    <text evidence="1">Belongs to the ABC transporter superfamily.</text>
</comment>
<dbReference type="EMBL" id="VCLA01000145">
    <property type="protein sequence ID" value="MQT02106.1"/>
    <property type="molecule type" value="Genomic_DNA"/>
</dbReference>
<evidence type="ECO:0000313" key="6">
    <source>
        <dbReference type="EMBL" id="MQT02106.1"/>
    </source>
</evidence>
<evidence type="ECO:0000259" key="5">
    <source>
        <dbReference type="PROSITE" id="PS50893"/>
    </source>
</evidence>
<dbReference type="InterPro" id="IPR003439">
    <property type="entry name" value="ABC_transporter-like_ATP-bd"/>
</dbReference>
<evidence type="ECO:0000256" key="4">
    <source>
        <dbReference type="ARBA" id="ARBA00022840"/>
    </source>
</evidence>
<dbReference type="AlphaFoldDB" id="A0A646KMA1"/>
<gene>
    <name evidence="6" type="ORF">FF041_18415</name>
</gene>
<dbReference type="SMART" id="SM00382">
    <property type="entry name" value="AAA"/>
    <property type="match status" value="1"/>
</dbReference>
<keyword evidence="2" id="KW-0813">Transport</keyword>
<dbReference type="OrthoDB" id="8481147at2"/>
<keyword evidence="7" id="KW-1185">Reference proteome</keyword>
<protein>
    <submittedName>
        <fullName evidence="6">ABC transporter ATP-binding protein</fullName>
    </submittedName>
</protein>
<dbReference type="GO" id="GO:0055085">
    <property type="term" value="P:transmembrane transport"/>
    <property type="evidence" value="ECO:0007669"/>
    <property type="project" value="UniProtKB-ARBA"/>
</dbReference>
<dbReference type="InterPro" id="IPR017871">
    <property type="entry name" value="ABC_transporter-like_CS"/>
</dbReference>
<accession>A0A646KMA1</accession>
<dbReference type="GO" id="GO:0016887">
    <property type="term" value="F:ATP hydrolysis activity"/>
    <property type="evidence" value="ECO:0007669"/>
    <property type="project" value="InterPro"/>
</dbReference>
<organism evidence="6 7">
    <name type="scientific">Streptomyces jumonjinensis</name>
    <dbReference type="NCBI Taxonomy" id="1945"/>
    <lineage>
        <taxon>Bacteria</taxon>
        <taxon>Bacillati</taxon>
        <taxon>Actinomycetota</taxon>
        <taxon>Actinomycetes</taxon>
        <taxon>Kitasatosporales</taxon>
        <taxon>Streptomycetaceae</taxon>
        <taxon>Streptomyces</taxon>
    </lineage>
</organism>
<evidence type="ECO:0000256" key="2">
    <source>
        <dbReference type="ARBA" id="ARBA00022448"/>
    </source>
</evidence>
<evidence type="ECO:0000313" key="7">
    <source>
        <dbReference type="Proteomes" id="UP000419138"/>
    </source>
</evidence>
<keyword evidence="4 6" id="KW-0067">ATP-binding</keyword>
<dbReference type="GO" id="GO:0015833">
    <property type="term" value="P:peptide transport"/>
    <property type="evidence" value="ECO:0007669"/>
    <property type="project" value="InterPro"/>
</dbReference>
<dbReference type="PANTHER" id="PTHR43776:SF7">
    <property type="entry name" value="D,D-DIPEPTIDE TRANSPORT ATP-BINDING PROTEIN DDPF-RELATED"/>
    <property type="match status" value="1"/>
</dbReference>
<keyword evidence="3" id="KW-0547">Nucleotide-binding</keyword>
<dbReference type="GO" id="GO:0005524">
    <property type="term" value="F:ATP binding"/>
    <property type="evidence" value="ECO:0007669"/>
    <property type="project" value="UniProtKB-KW"/>
</dbReference>
<dbReference type="InterPro" id="IPR013563">
    <property type="entry name" value="Oligopep_ABC_C"/>
</dbReference>
<dbReference type="Pfam" id="PF08352">
    <property type="entry name" value="oligo_HPY"/>
    <property type="match status" value="1"/>
</dbReference>
<dbReference type="InterPro" id="IPR027417">
    <property type="entry name" value="P-loop_NTPase"/>
</dbReference>
<dbReference type="PROSITE" id="PS00211">
    <property type="entry name" value="ABC_TRANSPORTER_1"/>
    <property type="match status" value="1"/>
</dbReference>
<sequence length="259" mass="27879">MKPVLELENASFAYRGRTDPVVADIALPVESGQSLALVGESGAGKTTLLRMLLGLARPTSGAVRFDGDELRPRDREQMTRFRRDVQCVFQDPYSSLDPRRRVGGIVAEPLRSLGIDTRRTAGPKVAAALERVGLPADAAERYPHEFSGGQRQRIAIARATVCEPRVLLADEPVSALDVTTRVKVVELLGELKREHGLTLVMVSHDLSVVASLCERTAVLERGRVVEQGPTAQVLGAPAHPYTARLVASVPRLPTAAGPG</sequence>
<dbReference type="InterPro" id="IPR050319">
    <property type="entry name" value="ABC_transp_ATP-bind"/>
</dbReference>
<dbReference type="Gene3D" id="3.40.50.300">
    <property type="entry name" value="P-loop containing nucleotide triphosphate hydrolases"/>
    <property type="match status" value="1"/>
</dbReference>
<dbReference type="CDD" id="cd03257">
    <property type="entry name" value="ABC_NikE_OppD_transporters"/>
    <property type="match status" value="1"/>
</dbReference>
<dbReference type="InterPro" id="IPR003593">
    <property type="entry name" value="AAA+_ATPase"/>
</dbReference>
<comment type="caution">
    <text evidence="6">The sequence shown here is derived from an EMBL/GenBank/DDBJ whole genome shotgun (WGS) entry which is preliminary data.</text>
</comment>
<evidence type="ECO:0000256" key="3">
    <source>
        <dbReference type="ARBA" id="ARBA00022741"/>
    </source>
</evidence>
<name>A0A646KMA1_STRJU</name>
<dbReference type="Proteomes" id="UP000419138">
    <property type="component" value="Unassembled WGS sequence"/>
</dbReference>
<evidence type="ECO:0000256" key="1">
    <source>
        <dbReference type="ARBA" id="ARBA00005417"/>
    </source>
</evidence>
<dbReference type="PANTHER" id="PTHR43776">
    <property type="entry name" value="TRANSPORT ATP-BINDING PROTEIN"/>
    <property type="match status" value="1"/>
</dbReference>
<dbReference type="PROSITE" id="PS50893">
    <property type="entry name" value="ABC_TRANSPORTER_2"/>
    <property type="match status" value="1"/>
</dbReference>
<feature type="domain" description="ABC transporter" evidence="5">
    <location>
        <begin position="5"/>
        <end position="246"/>
    </location>
</feature>
<dbReference type="Pfam" id="PF00005">
    <property type="entry name" value="ABC_tran"/>
    <property type="match status" value="1"/>
</dbReference>
<reference evidence="6 7" key="1">
    <citation type="submission" date="2019-05" db="EMBL/GenBank/DDBJ databases">
        <title>Comparative genomics and metabolomics analyses of clavulanic acid producing Streptomyces species provides insight into specialized metabolism and evolution of beta-lactam biosynthetic gene clusters.</title>
        <authorList>
            <person name="Moore M.A."/>
            <person name="Cruz-Morales P."/>
            <person name="Barona Gomez F."/>
            <person name="Kapil T."/>
        </authorList>
    </citation>
    <scope>NUCLEOTIDE SEQUENCE [LARGE SCALE GENOMIC DNA]</scope>
    <source>
        <strain evidence="6 7">NRRL 5741</strain>
    </source>
</reference>
<dbReference type="SUPFAM" id="SSF52540">
    <property type="entry name" value="P-loop containing nucleoside triphosphate hydrolases"/>
    <property type="match status" value="1"/>
</dbReference>